<dbReference type="Pfam" id="PF02036">
    <property type="entry name" value="SCP2"/>
    <property type="match status" value="1"/>
</dbReference>
<comment type="caution">
    <text evidence="3">The sequence shown here is derived from an EMBL/GenBank/DDBJ whole genome shotgun (WGS) entry which is preliminary data.</text>
</comment>
<feature type="domain" description="SCP2" evidence="2">
    <location>
        <begin position="21"/>
        <end position="125"/>
    </location>
</feature>
<dbReference type="PANTHER" id="PTHR38693:SF1">
    <property type="entry name" value="UBIQUINONE BIOSYNTHESIS ACCESSORY FACTOR UBIJ"/>
    <property type="match status" value="1"/>
</dbReference>
<dbReference type="InterPro" id="IPR003033">
    <property type="entry name" value="SCP2_sterol-bd_dom"/>
</dbReference>
<sequence>MWVQILMPLGAFLSATIETAINAALASQPRTTEQLASLHGKRLILFLDVLPQGITLVFSDKIDVLSGPATFSDAKASVDSDTCIIQTQAASLDKLKDTSQLTQLIQNKSLSIIGDITIAQQIGDMAKSVNIDIEEWLAKNTTDVFAHSVVSVAKSTHAMLLNKVSLFSAQMADVVLEEKPIAARKQAIDSFCIEVAKLRDDTARIEARLKRLEQQCD</sequence>
<comment type="similarity">
    <text evidence="1">Belongs to the UbiJ family.</text>
</comment>
<keyword evidence="1" id="KW-0963">Cytoplasm</keyword>
<evidence type="ECO:0000256" key="1">
    <source>
        <dbReference type="HAMAP-Rule" id="MF_02215"/>
    </source>
</evidence>
<evidence type="ECO:0000313" key="4">
    <source>
        <dbReference type="Proteomes" id="UP000275281"/>
    </source>
</evidence>
<name>A0A3N5XY58_9ALTE</name>
<protein>
    <recommendedName>
        <fullName evidence="1">Ubiquinone biosynthesis accessory factor UbiJ</fullName>
    </recommendedName>
</protein>
<dbReference type="Proteomes" id="UP000275281">
    <property type="component" value="Unassembled WGS sequence"/>
</dbReference>
<dbReference type="HAMAP" id="MF_02215">
    <property type="entry name" value="UbiJ"/>
    <property type="match status" value="1"/>
</dbReference>
<dbReference type="InterPro" id="IPR038989">
    <property type="entry name" value="UbiJ"/>
</dbReference>
<dbReference type="PANTHER" id="PTHR38693">
    <property type="entry name" value="UBIQUINONE BIOSYNTHESIS PROTEIN UBIJ"/>
    <property type="match status" value="1"/>
</dbReference>
<accession>A0A3N5XY58</accession>
<reference evidence="3 4" key="1">
    <citation type="submission" date="2018-11" db="EMBL/GenBank/DDBJ databases">
        <authorList>
            <person name="Ye M.-Q."/>
            <person name="Du Z.-J."/>
        </authorList>
    </citation>
    <scope>NUCLEOTIDE SEQUENCE [LARGE SCALE GENOMIC DNA]</scope>
    <source>
        <strain evidence="3 4">U0105</strain>
    </source>
</reference>
<dbReference type="AlphaFoldDB" id="A0A3N5XY58"/>
<dbReference type="GO" id="GO:0006744">
    <property type="term" value="P:ubiquinone biosynthetic process"/>
    <property type="evidence" value="ECO:0007669"/>
    <property type="project" value="UniProtKB-UniRule"/>
</dbReference>
<dbReference type="UniPathway" id="UPA00232"/>
<comment type="function">
    <text evidence="1">Required for ubiquinone (coenzyme Q) biosynthesis. Binds hydrophobic ubiquinone biosynthetic intermediates via its SCP2 domain and is essential for the stability of the Ubi complex. May constitute a docking platform where Ubi enzymes assemble and access their SCP2-bound polyprenyl substrates.</text>
</comment>
<comment type="pathway">
    <text evidence="1">Cofactor biosynthesis; ubiquinone biosynthesis.</text>
</comment>
<dbReference type="GO" id="GO:0005737">
    <property type="term" value="C:cytoplasm"/>
    <property type="evidence" value="ECO:0007669"/>
    <property type="project" value="UniProtKB-SubCell"/>
</dbReference>
<keyword evidence="4" id="KW-1185">Reference proteome</keyword>
<dbReference type="EMBL" id="RPOK01000007">
    <property type="protein sequence ID" value="RPJ64796.1"/>
    <property type="molecule type" value="Genomic_DNA"/>
</dbReference>
<evidence type="ECO:0000259" key="2">
    <source>
        <dbReference type="Pfam" id="PF02036"/>
    </source>
</evidence>
<comment type="subcellular location">
    <subcellularLocation>
        <location evidence="1">Cytoplasm</location>
    </subcellularLocation>
</comment>
<organism evidence="3 4">
    <name type="scientific">Alteromonas sediminis</name>
    <dbReference type="NCBI Taxonomy" id="2259342"/>
    <lineage>
        <taxon>Bacteria</taxon>
        <taxon>Pseudomonadati</taxon>
        <taxon>Pseudomonadota</taxon>
        <taxon>Gammaproteobacteria</taxon>
        <taxon>Alteromonadales</taxon>
        <taxon>Alteromonadaceae</taxon>
        <taxon>Alteromonas/Salinimonas group</taxon>
        <taxon>Alteromonas</taxon>
    </lineage>
</organism>
<keyword evidence="1" id="KW-0831">Ubiquinone biosynthesis</keyword>
<proteinExistence type="inferred from homology"/>
<gene>
    <name evidence="1" type="primary">ubiJ</name>
    <name evidence="3" type="ORF">DRW07_17885</name>
</gene>
<evidence type="ECO:0000313" key="3">
    <source>
        <dbReference type="EMBL" id="RPJ64796.1"/>
    </source>
</evidence>
<dbReference type="OrthoDB" id="5801225at2"/>